<dbReference type="InterPro" id="IPR011528">
    <property type="entry name" value="NERD"/>
</dbReference>
<evidence type="ECO:0000313" key="4">
    <source>
        <dbReference type="Proteomes" id="UP000199370"/>
    </source>
</evidence>
<keyword evidence="4" id="KW-1185">Reference proteome</keyword>
<dbReference type="Pfam" id="PF08378">
    <property type="entry name" value="NERD"/>
    <property type="match status" value="1"/>
</dbReference>
<dbReference type="EMBL" id="FNIA01000004">
    <property type="protein sequence ID" value="SDM57718.1"/>
    <property type="molecule type" value="Genomic_DNA"/>
</dbReference>
<evidence type="ECO:0000259" key="2">
    <source>
        <dbReference type="Pfam" id="PF08378"/>
    </source>
</evidence>
<proteinExistence type="predicted"/>
<dbReference type="Proteomes" id="UP000199370">
    <property type="component" value="Unassembled WGS sequence"/>
</dbReference>
<dbReference type="RefSeq" id="WP_089731839.1">
    <property type="nucleotide sequence ID" value="NZ_FNIA01000004.1"/>
</dbReference>
<protein>
    <submittedName>
        <fullName evidence="3">Nuclease-related domain-containing protein</fullName>
    </submittedName>
</protein>
<organism evidence="3 4">
    <name type="scientific">Haloarchaeobius iranensis</name>
    <dbReference type="NCBI Taxonomy" id="996166"/>
    <lineage>
        <taxon>Archaea</taxon>
        <taxon>Methanobacteriati</taxon>
        <taxon>Methanobacteriota</taxon>
        <taxon>Stenosarchaea group</taxon>
        <taxon>Halobacteria</taxon>
        <taxon>Halobacteriales</taxon>
        <taxon>Halorubellaceae</taxon>
        <taxon>Haloarchaeobius</taxon>
    </lineage>
</organism>
<feature type="domain" description="NERD" evidence="2">
    <location>
        <begin position="14"/>
        <end position="117"/>
    </location>
</feature>
<evidence type="ECO:0000256" key="1">
    <source>
        <dbReference type="SAM" id="MobiDB-lite"/>
    </source>
</evidence>
<sequence>MEFIASGEGGDHAGADAERTVWRAVTRAFGPGDRGVAYWRYPIVSPDRDAFDREADFVLLHEEFGLVVVECKGYRLGHVAAIEGDQWRLQGTRQSTATPYTQARDHGFRLLNHLDDEPALTDDRGNPTVPANFFVALPNVERDAWDDRFGSLPSAPPVLTADELTPGSLREALDGTAGEPLDAATYEAARAVVSGGQPISGESRPAAGDGPSPEAAGTKAELYEHVAGGLKRLDGKQEEVGLQIPDGPQQIRGIAGSGKSVLLAQKAAQMHARHPDWRVVVTFQTRSLYPTVIETIRRYHEHYAGTEPDWDRLEVLHGWGGRTRRGLYYEVAQAAGVEPRTFGDARSTFDRDDGDLLAQCCAEVLDADRIPERYDAILVDEAQDFEPPFFRLCHAALRPPKRLVWAYDEAQSLQTLSAPRPTDVFGTEADGTPRVDLQGSYEGGVQKSQVMRTAYRTPRPVLVLAHVFGMGLLRDDGAVQALTTQSGWEDIGYEVDGDFRQYGSPVTLRRPPEHSPHPLSGVDAARPFVVTETFADRGAELDAVADAVERDVSRHGLAPERIAVVVLGPVHRSRDWGESLADRLRRRSVDPNLVWESDPDVFDREGAVTVSRVNRAKGNQAAQVYVVGLDTVADAGRRSDVVQRRNEAFVALTRTKAWCTITGVDRDDVPTGQLFDELDEAVAGATGRPPVVTFPAPEPADLQRTMVDATLDAF</sequence>
<accession>A0A1G9UCT4</accession>
<dbReference type="OrthoDB" id="62197at2157"/>
<dbReference type="Gene3D" id="3.40.50.300">
    <property type="entry name" value="P-loop containing nucleotide triphosphate hydrolases"/>
    <property type="match status" value="2"/>
</dbReference>
<feature type="region of interest" description="Disordered" evidence="1">
    <location>
        <begin position="196"/>
        <end position="216"/>
    </location>
</feature>
<dbReference type="AlphaFoldDB" id="A0A1G9UCT4"/>
<dbReference type="STRING" id="996166.SAMN05192554_10460"/>
<name>A0A1G9UCT4_9EURY</name>
<feature type="region of interest" description="Disordered" evidence="1">
    <location>
        <begin position="420"/>
        <end position="440"/>
    </location>
</feature>
<reference evidence="3 4" key="1">
    <citation type="submission" date="2016-10" db="EMBL/GenBank/DDBJ databases">
        <authorList>
            <person name="de Groot N.N."/>
        </authorList>
    </citation>
    <scope>NUCLEOTIDE SEQUENCE [LARGE SCALE GENOMIC DNA]</scope>
    <source>
        <strain evidence="4">EB21,IBRC-M 10013,KCTC 4048</strain>
    </source>
</reference>
<evidence type="ECO:0000313" key="3">
    <source>
        <dbReference type="EMBL" id="SDM57718.1"/>
    </source>
</evidence>
<dbReference type="SUPFAM" id="SSF52540">
    <property type="entry name" value="P-loop containing nucleoside triphosphate hydrolases"/>
    <property type="match status" value="1"/>
</dbReference>
<gene>
    <name evidence="3" type="ORF">SAMN05192554_10460</name>
</gene>
<dbReference type="InterPro" id="IPR027417">
    <property type="entry name" value="P-loop_NTPase"/>
</dbReference>